<protein>
    <recommendedName>
        <fullName evidence="3">Terminase small subunit</fullName>
    </recommendedName>
</protein>
<dbReference type="RefSeq" id="WP_190788768.1">
    <property type="nucleotide sequence ID" value="NZ_JACXLC010000001.1"/>
</dbReference>
<dbReference type="Proteomes" id="UP000635384">
    <property type="component" value="Unassembled WGS sequence"/>
</dbReference>
<proteinExistence type="predicted"/>
<evidence type="ECO:0008006" key="3">
    <source>
        <dbReference type="Google" id="ProtNLM"/>
    </source>
</evidence>
<comment type="caution">
    <text evidence="1">The sequence shown here is derived from an EMBL/GenBank/DDBJ whole genome shotgun (WGS) entry which is preliminary data.</text>
</comment>
<accession>A0ABR8KZ19</accession>
<gene>
    <name evidence="1" type="ORF">IB285_14185</name>
</gene>
<dbReference type="EMBL" id="JACXLC010000001">
    <property type="protein sequence ID" value="MBD2843406.1"/>
    <property type="molecule type" value="Genomic_DNA"/>
</dbReference>
<sequence length="148" mass="17083">MTAHDRQTSQPQNRPHWRRAFLANLAESSNVSESARKAKAGISAVYKLRRDNPEFAREWLAALWEGYVHLEMEVLRRLREGDQQTSAADKYDFANAIRLLNAHRENAARAQAEQRNVSAAEVRASIDRKVEDIRIRVREEARREKSSS</sequence>
<evidence type="ECO:0000313" key="2">
    <source>
        <dbReference type="Proteomes" id="UP000635384"/>
    </source>
</evidence>
<organism evidence="1 2">
    <name type="scientific">Erythrobacter rubeus</name>
    <dbReference type="NCBI Taxonomy" id="2760803"/>
    <lineage>
        <taxon>Bacteria</taxon>
        <taxon>Pseudomonadati</taxon>
        <taxon>Pseudomonadota</taxon>
        <taxon>Alphaproteobacteria</taxon>
        <taxon>Sphingomonadales</taxon>
        <taxon>Erythrobacteraceae</taxon>
        <taxon>Erythrobacter/Porphyrobacter group</taxon>
        <taxon>Erythrobacter</taxon>
    </lineage>
</organism>
<reference evidence="1 2" key="1">
    <citation type="submission" date="2020-09" db="EMBL/GenBank/DDBJ databases">
        <authorList>
            <person name="Yoon J.-W."/>
        </authorList>
    </citation>
    <scope>NUCLEOTIDE SEQUENCE [LARGE SCALE GENOMIC DNA]</scope>
    <source>
        <strain evidence="1 2">KMU-140</strain>
    </source>
</reference>
<keyword evidence="2" id="KW-1185">Reference proteome</keyword>
<name>A0ABR8KZ19_9SPHN</name>
<evidence type="ECO:0000313" key="1">
    <source>
        <dbReference type="EMBL" id="MBD2843406.1"/>
    </source>
</evidence>